<comment type="caution">
    <text evidence="11">The sequence shown here is derived from an EMBL/GenBank/DDBJ whole genome shotgun (WGS) entry which is preliminary data.</text>
</comment>
<keyword evidence="9 10" id="KW-0472">Membrane</keyword>
<sequence>MRTTRYEIRRRGFTLVEVIIATAILAFLMGVLYHVFWRSSSAWEKGDVRTRMYQSIRISLDVMSREIRCALISSGDSHLIFKGDKDALSYISASNKISKKGEFDLCEIGYSLSSHCELLRRIKACLDPSFGQGGATAVLADNVLGLSFLYYDGNTWQERWDSTRGTPHNTTDDALPQAVKITIVAQDEQCLEAPLSLSTIVTLPLSSYKL</sequence>
<dbReference type="PROSITE" id="PS00409">
    <property type="entry name" value="PROKAR_NTER_METHYL"/>
    <property type="match status" value="1"/>
</dbReference>
<dbReference type="InterPro" id="IPR045584">
    <property type="entry name" value="Pilin-like"/>
</dbReference>
<accession>A0A523RQC6</accession>
<dbReference type="GO" id="GO:0015628">
    <property type="term" value="P:protein secretion by the type II secretion system"/>
    <property type="evidence" value="ECO:0007669"/>
    <property type="project" value="InterPro"/>
</dbReference>
<dbReference type="AlphaFoldDB" id="A0A523RQC6"/>
<keyword evidence="4" id="KW-1003">Cell membrane</keyword>
<dbReference type="Proteomes" id="UP000316360">
    <property type="component" value="Unassembled WGS sequence"/>
</dbReference>
<dbReference type="Pfam" id="PF07963">
    <property type="entry name" value="N_methyl"/>
    <property type="match status" value="1"/>
</dbReference>
<dbReference type="GO" id="GO:0005886">
    <property type="term" value="C:plasma membrane"/>
    <property type="evidence" value="ECO:0007669"/>
    <property type="project" value="UniProtKB-SubCell"/>
</dbReference>
<evidence type="ECO:0000256" key="10">
    <source>
        <dbReference type="SAM" id="Phobius"/>
    </source>
</evidence>
<keyword evidence="8 10" id="KW-1133">Transmembrane helix</keyword>
<organism evidence="11 12">
    <name type="scientific">Aerophobetes bacterium</name>
    <dbReference type="NCBI Taxonomy" id="2030807"/>
    <lineage>
        <taxon>Bacteria</taxon>
        <taxon>Candidatus Aerophobota</taxon>
    </lineage>
</organism>
<comment type="similarity">
    <text evidence="2">Belongs to the GSP J family.</text>
</comment>
<gene>
    <name evidence="11" type="ORF">E3J84_06785</name>
</gene>
<dbReference type="NCBIfam" id="TIGR02532">
    <property type="entry name" value="IV_pilin_GFxxxE"/>
    <property type="match status" value="1"/>
</dbReference>
<feature type="transmembrane region" description="Helical" evidence="10">
    <location>
        <begin position="12"/>
        <end position="37"/>
    </location>
</feature>
<keyword evidence="7 10" id="KW-0812">Transmembrane</keyword>
<reference evidence="11 12" key="1">
    <citation type="submission" date="2019-03" db="EMBL/GenBank/DDBJ databases">
        <title>Metabolic potential of uncultured bacteria and archaea associated with petroleum seepage in deep-sea sediments.</title>
        <authorList>
            <person name="Dong X."/>
            <person name="Hubert C."/>
        </authorList>
    </citation>
    <scope>NUCLEOTIDE SEQUENCE [LARGE SCALE GENOMIC DNA]</scope>
    <source>
        <strain evidence="11">E44_bin7</strain>
    </source>
</reference>
<dbReference type="PANTHER" id="PTHR39583">
    <property type="entry name" value="TYPE II SECRETION SYSTEM PROTEIN J-RELATED"/>
    <property type="match status" value="1"/>
</dbReference>
<dbReference type="InterPro" id="IPR010055">
    <property type="entry name" value="T2SS_protein-GspJ"/>
</dbReference>
<evidence type="ECO:0000256" key="2">
    <source>
        <dbReference type="ARBA" id="ARBA00011084"/>
    </source>
</evidence>
<evidence type="ECO:0000256" key="6">
    <source>
        <dbReference type="ARBA" id="ARBA00022519"/>
    </source>
</evidence>
<dbReference type="Gene3D" id="2.10.70.20">
    <property type="entry name" value="gspk-gspi-gspj complex like domains"/>
    <property type="match status" value="1"/>
</dbReference>
<evidence type="ECO:0000313" key="11">
    <source>
        <dbReference type="EMBL" id="TET07965.1"/>
    </source>
</evidence>
<dbReference type="SUPFAM" id="SSF54523">
    <property type="entry name" value="Pili subunits"/>
    <property type="match status" value="1"/>
</dbReference>
<evidence type="ECO:0000256" key="1">
    <source>
        <dbReference type="ARBA" id="ARBA00004377"/>
    </source>
</evidence>
<evidence type="ECO:0000256" key="8">
    <source>
        <dbReference type="ARBA" id="ARBA00022989"/>
    </source>
</evidence>
<evidence type="ECO:0000256" key="5">
    <source>
        <dbReference type="ARBA" id="ARBA00022481"/>
    </source>
</evidence>
<proteinExistence type="inferred from homology"/>
<dbReference type="Pfam" id="PF11612">
    <property type="entry name" value="T2SSJ"/>
    <property type="match status" value="1"/>
</dbReference>
<evidence type="ECO:0000256" key="3">
    <source>
        <dbReference type="ARBA" id="ARBA00021539"/>
    </source>
</evidence>
<evidence type="ECO:0000256" key="9">
    <source>
        <dbReference type="ARBA" id="ARBA00023136"/>
    </source>
</evidence>
<name>A0A523RQC6_UNCAE</name>
<evidence type="ECO:0000256" key="7">
    <source>
        <dbReference type="ARBA" id="ARBA00022692"/>
    </source>
</evidence>
<keyword evidence="6" id="KW-0997">Cell inner membrane</keyword>
<protein>
    <recommendedName>
        <fullName evidence="3">Type II secretion system protein J</fullName>
    </recommendedName>
</protein>
<dbReference type="InterPro" id="IPR051621">
    <property type="entry name" value="T2SS_protein_J"/>
</dbReference>
<dbReference type="PANTHER" id="PTHR39583:SF2">
    <property type="entry name" value="TYPE II SECRETION SYSTEM PROTEIN J"/>
    <property type="match status" value="1"/>
</dbReference>
<evidence type="ECO:0000313" key="12">
    <source>
        <dbReference type="Proteomes" id="UP000316360"/>
    </source>
</evidence>
<dbReference type="GO" id="GO:0015627">
    <property type="term" value="C:type II protein secretion system complex"/>
    <property type="evidence" value="ECO:0007669"/>
    <property type="project" value="InterPro"/>
</dbReference>
<evidence type="ECO:0000256" key="4">
    <source>
        <dbReference type="ARBA" id="ARBA00022475"/>
    </source>
</evidence>
<dbReference type="EMBL" id="SOKJ01000389">
    <property type="protein sequence ID" value="TET07965.1"/>
    <property type="molecule type" value="Genomic_DNA"/>
</dbReference>
<comment type="subcellular location">
    <subcellularLocation>
        <location evidence="1">Cell inner membrane</location>
        <topology evidence="1">Single-pass membrane protein</topology>
    </subcellularLocation>
</comment>
<keyword evidence="5" id="KW-0488">Methylation</keyword>
<dbReference type="InterPro" id="IPR012902">
    <property type="entry name" value="N_methyl_site"/>
</dbReference>